<evidence type="ECO:0000256" key="1">
    <source>
        <dbReference type="SAM" id="MobiDB-lite"/>
    </source>
</evidence>
<feature type="region of interest" description="Disordered" evidence="1">
    <location>
        <begin position="77"/>
        <end position="113"/>
    </location>
</feature>
<evidence type="ECO:0000259" key="3">
    <source>
        <dbReference type="Pfam" id="PF16183"/>
    </source>
</evidence>
<accession>A0A0F8ALM8</accession>
<keyword evidence="2" id="KW-0472">Membrane</keyword>
<dbReference type="Pfam" id="PF16183">
    <property type="entry name" value="Kinesin_assoc"/>
    <property type="match status" value="1"/>
</dbReference>
<proteinExistence type="predicted"/>
<feature type="transmembrane region" description="Helical" evidence="2">
    <location>
        <begin position="12"/>
        <end position="34"/>
    </location>
</feature>
<evidence type="ECO:0000256" key="2">
    <source>
        <dbReference type="SAM" id="Phobius"/>
    </source>
</evidence>
<name>A0A0F8ALM8_LARCR</name>
<keyword evidence="2" id="KW-1133">Transmembrane helix</keyword>
<sequence>MPEAGGLTSSRHHFVLAVLLFVVLLLVTFFSLAVSSLFQLGLLVDVNNNNSGPGGVAGVCPSPLQLALTANGIAPQNGSASPGAELASTDDVPVDPDHLMEDGEETDATEPISKEEAAERLLVRSESDGLMMMMEQDVTLMCVFVLQETEKIIAELNETWEEKLRKTESIRLERESLLVEMGVSIKEDGGTLGVFSPKGVSFNIHCCHDDHHQACKKTKHIQEVTLNVDHVSE</sequence>
<dbReference type="Gene3D" id="6.10.250.2520">
    <property type="match status" value="1"/>
</dbReference>
<protein>
    <submittedName>
        <fullName evidence="4">Kinesin-like protein KIF1B</fullName>
    </submittedName>
</protein>
<evidence type="ECO:0000313" key="4">
    <source>
        <dbReference type="EMBL" id="KKF22673.1"/>
    </source>
</evidence>
<dbReference type="InterPro" id="IPR032405">
    <property type="entry name" value="Kinesin_assoc"/>
</dbReference>
<feature type="domain" description="Kinesin-associated" evidence="3">
    <location>
        <begin position="132"/>
        <end position="209"/>
    </location>
</feature>
<dbReference type="AlphaFoldDB" id="A0A0F8ALM8"/>
<dbReference type="EMBL" id="KQ041806">
    <property type="protein sequence ID" value="KKF22673.1"/>
    <property type="molecule type" value="Genomic_DNA"/>
</dbReference>
<keyword evidence="2" id="KW-0812">Transmembrane</keyword>
<organism evidence="4">
    <name type="scientific">Larimichthys crocea</name>
    <name type="common">Large yellow croaker</name>
    <name type="synonym">Pseudosciaena crocea</name>
    <dbReference type="NCBI Taxonomy" id="215358"/>
    <lineage>
        <taxon>Eukaryota</taxon>
        <taxon>Metazoa</taxon>
        <taxon>Chordata</taxon>
        <taxon>Craniata</taxon>
        <taxon>Vertebrata</taxon>
        <taxon>Euteleostomi</taxon>
        <taxon>Actinopterygii</taxon>
        <taxon>Neopterygii</taxon>
        <taxon>Teleostei</taxon>
        <taxon>Neoteleostei</taxon>
        <taxon>Acanthomorphata</taxon>
        <taxon>Eupercaria</taxon>
        <taxon>Sciaenidae</taxon>
        <taxon>Larimichthys</taxon>
    </lineage>
</organism>
<reference evidence="4" key="1">
    <citation type="journal article" date="2015" name="PLoS Genet.">
        <title>Genome Sequencing of the Perciform Fish Larimichthys crocea Provides Insights into Molecular and Genetic Mechanisms of Stress Adaptation.</title>
        <authorList>
            <person name="Ao J."/>
            <person name="Mu Y."/>
            <person name="Xiang L.X."/>
            <person name="Fan D."/>
            <person name="Feng M."/>
            <person name="Zhang S."/>
            <person name="Shi Q."/>
            <person name="Zhu L.Y."/>
            <person name="Li T."/>
            <person name="Ding Y."/>
            <person name="Nie L."/>
            <person name="Li Q."/>
            <person name="Dong W.R."/>
            <person name="Jiang L."/>
            <person name="Sun B."/>
            <person name="Zhang X."/>
            <person name="Li M."/>
            <person name="Zhang H.Q."/>
            <person name="Xie S."/>
            <person name="Zhu Y."/>
            <person name="Jiang X."/>
            <person name="Wang X."/>
            <person name="Mu P."/>
            <person name="Chen W."/>
            <person name="Yue Z."/>
            <person name="Wang Z."/>
            <person name="Wang J."/>
            <person name="Shao J.Z."/>
            <person name="Chen X."/>
        </authorList>
    </citation>
    <scope>NUCLEOTIDE SEQUENCE [LARGE SCALE GENOMIC DNA]</scope>
    <source>
        <strain evidence="4">SSNF</strain>
        <tissue evidence="4">Blood</tissue>
    </source>
</reference>
<gene>
    <name evidence="4" type="ORF">EH28_00953</name>
</gene>